<accession>A0A0D8I9G4</accession>
<dbReference type="InterPro" id="IPR040680">
    <property type="entry name" value="DUF5643"/>
</dbReference>
<reference evidence="3 4" key="1">
    <citation type="submission" date="2014-10" db="EMBL/GenBank/DDBJ databases">
        <title>Genome sequence of Clostridium aceticum DSM 1496.</title>
        <authorList>
            <person name="Poehlein A."/>
            <person name="Schiel-Bengelsdorf B."/>
            <person name="Gottschalk G."/>
            <person name="Duerre P."/>
            <person name="Daniel R."/>
        </authorList>
    </citation>
    <scope>NUCLEOTIDE SEQUENCE [LARGE SCALE GENOMIC DNA]</scope>
    <source>
        <strain evidence="3 4">DSM 1496</strain>
    </source>
</reference>
<dbReference type="Gene3D" id="2.60.40.1630">
    <property type="entry name" value="bacillus anthracis domain"/>
    <property type="match status" value="1"/>
</dbReference>
<proteinExistence type="predicted"/>
<gene>
    <name evidence="3" type="ORF">CACET_c23040</name>
</gene>
<dbReference type="AlphaFoldDB" id="A0A0D8I9G4"/>
<dbReference type="KEGG" id="cace:CACET_c23040"/>
<dbReference type="InterPro" id="IPR025436">
    <property type="entry name" value="DUF4179"/>
</dbReference>
<evidence type="ECO:0000259" key="2">
    <source>
        <dbReference type="Pfam" id="PF18705"/>
    </source>
</evidence>
<dbReference type="EMBL" id="CP009687">
    <property type="protein sequence ID" value="AKL95750.1"/>
    <property type="molecule type" value="Genomic_DNA"/>
</dbReference>
<dbReference type="PATRIC" id="fig|84022.5.peg.398"/>
<name>A0A0D8I9G4_9CLOT</name>
<dbReference type="STRING" id="84022.CACET_c23040"/>
<evidence type="ECO:0000259" key="1">
    <source>
        <dbReference type="Pfam" id="PF13786"/>
    </source>
</evidence>
<dbReference type="Pfam" id="PF18705">
    <property type="entry name" value="DUF5643"/>
    <property type="match status" value="1"/>
</dbReference>
<dbReference type="RefSeq" id="WP_044824963.1">
    <property type="nucleotide sequence ID" value="NZ_CP009687.1"/>
</dbReference>
<dbReference type="OrthoDB" id="1748051at2"/>
<organism evidence="3 4">
    <name type="scientific">Clostridium aceticum</name>
    <dbReference type="NCBI Taxonomy" id="84022"/>
    <lineage>
        <taxon>Bacteria</taxon>
        <taxon>Bacillati</taxon>
        <taxon>Bacillota</taxon>
        <taxon>Clostridia</taxon>
        <taxon>Eubacteriales</taxon>
        <taxon>Clostridiaceae</taxon>
        <taxon>Clostridium</taxon>
    </lineage>
</organism>
<feature type="domain" description="DUF5643" evidence="2">
    <location>
        <begin position="212"/>
        <end position="324"/>
    </location>
</feature>
<feature type="domain" description="DUF4179" evidence="1">
    <location>
        <begin position="39"/>
        <end position="120"/>
    </location>
</feature>
<dbReference type="Pfam" id="PF13786">
    <property type="entry name" value="DUF4179"/>
    <property type="match status" value="1"/>
</dbReference>
<evidence type="ECO:0000313" key="4">
    <source>
        <dbReference type="Proteomes" id="UP000035704"/>
    </source>
</evidence>
<keyword evidence="4" id="KW-1185">Reference proteome</keyword>
<evidence type="ECO:0000313" key="3">
    <source>
        <dbReference type="EMBL" id="AKL95750.1"/>
    </source>
</evidence>
<dbReference type="Proteomes" id="UP000035704">
    <property type="component" value="Chromosome"/>
</dbReference>
<protein>
    <submittedName>
        <fullName evidence="3">Uncharacterized protein</fullName>
    </submittedName>
</protein>
<sequence>MTDKLREKIVKEDFIMPDNTSKKLDDFVNKLPDKKVFYLKKFMTVASLLLVFTIVSIAGAYANGYRLQDIYHLFGFYHSDKDLSKYVVINNTSVQSEGITVTINESILDENNLILNMTVKNDTAFEKSDSYNDLAVGVIEGFVDDTLVFSSGSGYGEFIDQHTYNLSIQHMINTKNLPTKFGLKYVIKTINDINGNWTFHLDLNKEFINSASKIVDLNEIIDFQKGKVVINKVAFTPISTRISLLGSADLPAPKFPDDPLRDGFIVYNQDGQEIPFIGIDYNIDSNGNYVASIECDPVNTTPSSLTLIPYKRIFSGSDKEISAKVNLNKLPIILTRDSGTTISINKIEHSEEGSLISFIFDLVSPDNAPIFVIYDETGSIIEPKSSIANRKIGSRIEATLLYPKFLEDKEYVIILEDSYIFEIYENEKIVLPIE</sequence>